<dbReference type="RefSeq" id="WP_130234278.1">
    <property type="nucleotide sequence ID" value="NZ_BMEF01000009.1"/>
</dbReference>
<evidence type="ECO:0000313" key="1">
    <source>
        <dbReference type="EMBL" id="QEP35383.1"/>
    </source>
</evidence>
<dbReference type="KEGG" id="apai:APAC_2323"/>
<reference evidence="1 2" key="3">
    <citation type="submission" date="2019-09" db="EMBL/GenBank/DDBJ databases">
        <title>Taxonomic note: a critical rebuttal of the proposed division of the genus Arcobacter into six genera, emended descriptions of Arcobacter anaerophilus and the genus Arcobacter, and an assessment of genus-level boundaries for Epsilonproteobacteria using in silico genomic comparator tools.</title>
        <authorList>
            <person name="On S.L.W."/>
            <person name="Miller W.G."/>
            <person name="Biggs P."/>
            <person name="Cornelius A."/>
            <person name="Vandamme P."/>
        </authorList>
    </citation>
    <scope>NUCLEOTIDE SEQUENCE [LARGE SCALE GENOMIC DNA]</scope>
    <source>
        <strain evidence="1 2">LMG 26638</strain>
    </source>
</reference>
<organism evidence="1 2">
    <name type="scientific">Malaciobacter pacificus</name>
    <dbReference type="NCBI Taxonomy" id="1080223"/>
    <lineage>
        <taxon>Bacteria</taxon>
        <taxon>Pseudomonadati</taxon>
        <taxon>Campylobacterota</taxon>
        <taxon>Epsilonproteobacteria</taxon>
        <taxon>Campylobacterales</taxon>
        <taxon>Arcobacteraceae</taxon>
        <taxon>Malaciobacter</taxon>
    </lineage>
</organism>
<reference evidence="1 2" key="2">
    <citation type="submission" date="2019-09" db="EMBL/GenBank/DDBJ databases">
        <title>Complete genome sequencing of four Arcobacter species reveals a diverse suite of mobile elements.</title>
        <authorList>
            <person name="Miller W.G."/>
            <person name="Yee E."/>
            <person name="Bono J.L."/>
        </authorList>
    </citation>
    <scope>NUCLEOTIDE SEQUENCE [LARGE SCALE GENOMIC DNA]</scope>
    <source>
        <strain evidence="1 2">LMG 26638</strain>
    </source>
</reference>
<gene>
    <name evidence="1" type="ORF">APAC_2323</name>
</gene>
<dbReference type="OrthoDB" id="5347766at2"/>
<name>A0A5C2H985_9BACT</name>
<accession>A0A5C2H985</accession>
<reference evidence="2" key="1">
    <citation type="submission" date="2019-09" db="EMBL/GenBank/DDBJ databases">
        <title>Complete genome sequencing of four Arcobacter species reveals a diverse suite of mobile elements.</title>
        <authorList>
            <person name="On S.L.W."/>
            <person name="Miller W.G."/>
            <person name="Biggs P."/>
            <person name="Cornelius A."/>
            <person name="Vandamme P."/>
        </authorList>
    </citation>
    <scope>NUCLEOTIDE SEQUENCE [LARGE SCALE GENOMIC DNA]</scope>
    <source>
        <strain evidence="2">LMG 26638</strain>
    </source>
</reference>
<evidence type="ECO:0000313" key="2">
    <source>
        <dbReference type="Proteomes" id="UP000322726"/>
    </source>
</evidence>
<protein>
    <submittedName>
        <fullName evidence="1">Uncharacterized protein</fullName>
    </submittedName>
</protein>
<dbReference type="EMBL" id="CP035928">
    <property type="protein sequence ID" value="QEP35383.1"/>
    <property type="molecule type" value="Genomic_DNA"/>
</dbReference>
<sequence>MIEKLYNLKKTQTDQKLMQKAQIQSEIEKIDTEILLTKNSIDTATVQQFGAISDFTILTIHKNTMRAHIKKLEGNKVILNEKLETLIAEIIELQKETEQFAYLLDEEKKEAIKKLLLAEQEASEEYIQSKYISG</sequence>
<dbReference type="Proteomes" id="UP000322726">
    <property type="component" value="Chromosome"/>
</dbReference>
<dbReference type="AlphaFoldDB" id="A0A5C2H985"/>
<proteinExistence type="predicted"/>
<keyword evidence="2" id="KW-1185">Reference proteome</keyword>